<dbReference type="RefSeq" id="XP_001803494.1">
    <property type="nucleotide sequence ID" value="XM_001803442.1"/>
</dbReference>
<organism evidence="2 3">
    <name type="scientific">Phaeosphaeria nodorum (strain SN15 / ATCC MYA-4574 / FGSC 10173)</name>
    <name type="common">Glume blotch fungus</name>
    <name type="synonym">Parastagonospora nodorum</name>
    <dbReference type="NCBI Taxonomy" id="321614"/>
    <lineage>
        <taxon>Eukaryota</taxon>
        <taxon>Fungi</taxon>
        <taxon>Dikarya</taxon>
        <taxon>Ascomycota</taxon>
        <taxon>Pezizomycotina</taxon>
        <taxon>Dothideomycetes</taxon>
        <taxon>Pleosporomycetidae</taxon>
        <taxon>Pleosporales</taxon>
        <taxon>Pleosporineae</taxon>
        <taxon>Phaeosphaeriaceae</taxon>
        <taxon>Parastagonospora</taxon>
    </lineage>
</organism>
<gene>
    <name evidence="2" type="ORF">SNOG_13285</name>
</gene>
<evidence type="ECO:0000313" key="3">
    <source>
        <dbReference type="Proteomes" id="UP000001055"/>
    </source>
</evidence>
<sequence length="185" mass="20407">MASLPSCWRDVSTLDSSLNRTSPRHADQSSYDLHSTECHSRVKCILRECHRTNEKFVNTDFDAEDLSEKNCLQGLKYWYDEKPAATVASAISPRSLGSALKTLIQADVLMQNAAPVDFIADAKLLTRASADDGDEPRPGSFHRIDWVVDKPEFGIDGSKLQMLSKGEVETAGLSPLWLPSAAIQI</sequence>
<feature type="region of interest" description="Disordered" evidence="1">
    <location>
        <begin position="1"/>
        <end position="30"/>
    </location>
</feature>
<dbReference type="HOGENOM" id="CLU_1461826_0_0_1"/>
<name>Q0U4M9_PHANO</name>
<dbReference type="Proteomes" id="UP000001055">
    <property type="component" value="Unassembled WGS sequence"/>
</dbReference>
<dbReference type="GeneID" id="5980411"/>
<dbReference type="eggNOG" id="KOG0045">
    <property type="taxonomic scope" value="Eukaryota"/>
</dbReference>
<evidence type="ECO:0000313" key="2">
    <source>
        <dbReference type="EMBL" id="EAT79169.1"/>
    </source>
</evidence>
<accession>Q0U4M9</accession>
<protein>
    <submittedName>
        <fullName evidence="2">Uncharacterized protein</fullName>
    </submittedName>
</protein>
<dbReference type="EMBL" id="CH445350">
    <property type="protein sequence ID" value="EAT79169.1"/>
    <property type="molecule type" value="Genomic_DNA"/>
</dbReference>
<reference evidence="3" key="1">
    <citation type="journal article" date="2007" name="Plant Cell">
        <title>Dothideomycete-plant interactions illuminated by genome sequencing and EST analysis of the wheat pathogen Stagonospora nodorum.</title>
        <authorList>
            <person name="Hane J.K."/>
            <person name="Lowe R.G."/>
            <person name="Solomon P.S."/>
            <person name="Tan K.C."/>
            <person name="Schoch C.L."/>
            <person name="Spatafora J.W."/>
            <person name="Crous P.W."/>
            <person name="Kodira C."/>
            <person name="Birren B.W."/>
            <person name="Galagan J.E."/>
            <person name="Torriani S.F."/>
            <person name="McDonald B.A."/>
            <person name="Oliver R.P."/>
        </authorList>
    </citation>
    <scope>NUCLEOTIDE SEQUENCE [LARGE SCALE GENOMIC DNA]</scope>
    <source>
        <strain evidence="3">SN15 / ATCC MYA-4574 / FGSC 10173</strain>
    </source>
</reference>
<dbReference type="VEuPathDB" id="FungiDB:JI435_132850"/>
<dbReference type="STRING" id="321614.Q0U4M9"/>
<proteinExistence type="predicted"/>
<evidence type="ECO:0000256" key="1">
    <source>
        <dbReference type="SAM" id="MobiDB-lite"/>
    </source>
</evidence>
<dbReference type="InParanoid" id="Q0U4M9"/>
<dbReference type="KEGG" id="pno:SNOG_13285"/>
<dbReference type="AlphaFoldDB" id="Q0U4M9"/>